<name>A0AAD7AC21_9AGAR</name>
<reference evidence="1" key="1">
    <citation type="submission" date="2023-03" db="EMBL/GenBank/DDBJ databases">
        <title>Massive genome expansion in bonnet fungi (Mycena s.s.) driven by repeated elements and novel gene families across ecological guilds.</title>
        <authorList>
            <consortium name="Lawrence Berkeley National Laboratory"/>
            <person name="Harder C.B."/>
            <person name="Miyauchi S."/>
            <person name="Viragh M."/>
            <person name="Kuo A."/>
            <person name="Thoen E."/>
            <person name="Andreopoulos B."/>
            <person name="Lu D."/>
            <person name="Skrede I."/>
            <person name="Drula E."/>
            <person name="Henrissat B."/>
            <person name="Morin E."/>
            <person name="Kohler A."/>
            <person name="Barry K."/>
            <person name="LaButti K."/>
            <person name="Morin E."/>
            <person name="Salamov A."/>
            <person name="Lipzen A."/>
            <person name="Mereny Z."/>
            <person name="Hegedus B."/>
            <person name="Baldrian P."/>
            <person name="Stursova M."/>
            <person name="Weitz H."/>
            <person name="Taylor A."/>
            <person name="Grigoriev I.V."/>
            <person name="Nagy L.G."/>
            <person name="Martin F."/>
            <person name="Kauserud H."/>
        </authorList>
    </citation>
    <scope>NUCLEOTIDE SEQUENCE</scope>
    <source>
        <strain evidence="1">CBHHK002</strain>
    </source>
</reference>
<protein>
    <recommendedName>
        <fullName evidence="3">F-box domain-containing protein</fullName>
    </recommendedName>
</protein>
<dbReference type="Gene3D" id="3.80.10.10">
    <property type="entry name" value="Ribonuclease Inhibitor"/>
    <property type="match status" value="1"/>
</dbReference>
<gene>
    <name evidence="1" type="ORF">DFH08DRAFT_45824</name>
</gene>
<dbReference type="EMBL" id="JARIHO010000010">
    <property type="protein sequence ID" value="KAJ7354503.1"/>
    <property type="molecule type" value="Genomic_DNA"/>
</dbReference>
<organism evidence="1 2">
    <name type="scientific">Mycena albidolilacea</name>
    <dbReference type="NCBI Taxonomy" id="1033008"/>
    <lineage>
        <taxon>Eukaryota</taxon>
        <taxon>Fungi</taxon>
        <taxon>Dikarya</taxon>
        <taxon>Basidiomycota</taxon>
        <taxon>Agaricomycotina</taxon>
        <taxon>Agaricomycetes</taxon>
        <taxon>Agaricomycetidae</taxon>
        <taxon>Agaricales</taxon>
        <taxon>Marasmiineae</taxon>
        <taxon>Mycenaceae</taxon>
        <taxon>Mycena</taxon>
    </lineage>
</organism>
<proteinExistence type="predicted"/>
<dbReference type="InterPro" id="IPR032675">
    <property type="entry name" value="LRR_dom_sf"/>
</dbReference>
<evidence type="ECO:0000313" key="1">
    <source>
        <dbReference type="EMBL" id="KAJ7354503.1"/>
    </source>
</evidence>
<keyword evidence="2" id="KW-1185">Reference proteome</keyword>
<evidence type="ECO:0008006" key="3">
    <source>
        <dbReference type="Google" id="ProtNLM"/>
    </source>
</evidence>
<dbReference type="Proteomes" id="UP001218218">
    <property type="component" value="Unassembled WGS sequence"/>
</dbReference>
<dbReference type="AlphaFoldDB" id="A0AAD7AC21"/>
<accession>A0AAD7AC21</accession>
<evidence type="ECO:0000313" key="2">
    <source>
        <dbReference type="Proteomes" id="UP001218218"/>
    </source>
</evidence>
<dbReference type="SUPFAM" id="SSF52047">
    <property type="entry name" value="RNI-like"/>
    <property type="match status" value="1"/>
</dbReference>
<sequence>MHRGLLIPEVVELICGVAEFSTLAALARTCHSFQPPALAVLWETQTSLFQLLKCLPSDLVEVVPPQGQDFATNLRFQRAIMPADLPRMLFYAALVKNFIETAGSPIPPDTYAALSIVLPASQPPLFPSLRHLTWRVISDGIFPYFRILAGSKLRSINVTLRGSQFIRSALLPYLTTFHPKLTRIELGPAIMDTPILTQAVHSALRSLNHLERLTIDSLDGPTLLHLAGLPNLNALHIRTLGADRTEIAGGGPIFTALREFVTYSESIKPLTRFLDAIDSDTVNKVDLTIESTAVPEEWPNLTSSVARNSGKLTKLYLQQRFSFDHEIPDVLERMLPAESFRPLLTCTNLTEVHIVIGHGIDIDNAFLKQMAHAWPRLRTLDLSPGCQSARYEPRATLAGLIPLAQHCPCLEFLALVFDATLVDPHAKEKPGAGISNLALVELDVVQSPIDSAAAVASFLSAIFPNLQMVSSREEGWNVLIQDGEEILLAWASVGELVQVISSARAQEHYVPDIMLVDGE</sequence>
<comment type="caution">
    <text evidence="1">The sequence shown here is derived from an EMBL/GenBank/DDBJ whole genome shotgun (WGS) entry which is preliminary data.</text>
</comment>